<name>A0A8H7WJF7_9HELO</name>
<dbReference type="OrthoDB" id="3491794at2759"/>
<proteinExistence type="predicted"/>
<evidence type="ECO:0000256" key="1">
    <source>
        <dbReference type="SAM" id="MobiDB-lite"/>
    </source>
</evidence>
<accession>A0A8H7WJF7</accession>
<keyword evidence="3" id="KW-1185">Reference proteome</keyword>
<dbReference type="EMBL" id="JAFJYH010000007">
    <property type="protein sequence ID" value="KAG4425793.1"/>
    <property type="molecule type" value="Genomic_DNA"/>
</dbReference>
<protein>
    <submittedName>
        <fullName evidence="2">Uncharacterized protein</fullName>
    </submittedName>
</protein>
<comment type="caution">
    <text evidence="2">The sequence shown here is derived from an EMBL/GenBank/DDBJ whole genome shotgun (WGS) entry which is preliminary data.</text>
</comment>
<evidence type="ECO:0000313" key="2">
    <source>
        <dbReference type="EMBL" id="KAG4425793.1"/>
    </source>
</evidence>
<feature type="region of interest" description="Disordered" evidence="1">
    <location>
        <begin position="265"/>
        <end position="291"/>
    </location>
</feature>
<dbReference type="AlphaFoldDB" id="A0A8H7WJF7"/>
<reference evidence="2" key="1">
    <citation type="submission" date="2021-02" db="EMBL/GenBank/DDBJ databases">
        <title>Genome sequence Cadophora malorum strain M34.</title>
        <authorList>
            <person name="Stefanovic E."/>
            <person name="Vu D."/>
            <person name="Scully C."/>
            <person name="Dijksterhuis J."/>
            <person name="Roader J."/>
            <person name="Houbraken J."/>
        </authorList>
    </citation>
    <scope>NUCLEOTIDE SEQUENCE</scope>
    <source>
        <strain evidence="2">M34</strain>
    </source>
</reference>
<dbReference type="Proteomes" id="UP000664132">
    <property type="component" value="Unassembled WGS sequence"/>
</dbReference>
<gene>
    <name evidence="2" type="ORF">IFR04_001000</name>
</gene>
<evidence type="ECO:0000313" key="3">
    <source>
        <dbReference type="Proteomes" id="UP000664132"/>
    </source>
</evidence>
<feature type="compositionally biased region" description="Basic and acidic residues" evidence="1">
    <location>
        <begin position="271"/>
        <end position="291"/>
    </location>
</feature>
<sequence length="430" mass="47554">MVPSASSPTVPMQSDPIEYFKNVVGPGETKRIGYLVRATQGFIASKHFDLGVFTSVQGLWSGGFGGSGSGPIKRLERLAQGYAKIKQIKHYFADLLYIIYFAHEVDLVAQSEPPKVGKGKGWRRQSEALSKIAASLRMDEKAITALKRKSKNYRLLLQQGSPGSLLQIGPDVDTLWQYRLKEADIPILLQYRKECLPDLEKRAHELDLFASEILIACMIPFGWSYDELAATQSELIESIQAHKDLQELAKGIACLTIKTPSIEVTRGPRASTDRNQGKRRRSDSDNADRQVKQARLSQSLEELAMALANAWGTGYVDADKALANAWGTVYVDADKALANAWGTGHVDTDMARANAWGTGYVDAGGPLEYVWKSGGRNSWVKKNDKAQYLWVGMQMNVPSAGRYQVSIVNINSMNDVFPRPSDIKLESPAR</sequence>
<organism evidence="2 3">
    <name type="scientific">Cadophora malorum</name>
    <dbReference type="NCBI Taxonomy" id="108018"/>
    <lineage>
        <taxon>Eukaryota</taxon>
        <taxon>Fungi</taxon>
        <taxon>Dikarya</taxon>
        <taxon>Ascomycota</taxon>
        <taxon>Pezizomycotina</taxon>
        <taxon>Leotiomycetes</taxon>
        <taxon>Helotiales</taxon>
        <taxon>Ploettnerulaceae</taxon>
        <taxon>Cadophora</taxon>
    </lineage>
</organism>